<sequence>MAKDISNLLPGIYINNPGYSLKCHDYIVFLSQKPQPLQVGCDFEWVRDLEPKLGLLEAHLNILLFRKPIEGSKGVQRNDVQRQSTCALANVQGRSAQTVGTRLVTGKLFRLGMAFEAFHDKFDAVKAMSLRNFQLHSYTMTSS</sequence>
<protein>
    <submittedName>
        <fullName evidence="1">Uncharacterized protein</fullName>
    </submittedName>
</protein>
<comment type="caution">
    <text evidence="1">The sequence shown here is derived from an EMBL/GenBank/DDBJ whole genome shotgun (WGS) entry which is preliminary data.</text>
</comment>
<reference evidence="1" key="1">
    <citation type="submission" date="2021-10" db="EMBL/GenBank/DDBJ databases">
        <authorList>
            <person name="Piombo E."/>
        </authorList>
    </citation>
    <scope>NUCLEOTIDE SEQUENCE</scope>
</reference>
<accession>A0A9N9YJ81</accession>
<evidence type="ECO:0000313" key="1">
    <source>
        <dbReference type="EMBL" id="CAH0020005.1"/>
    </source>
</evidence>
<dbReference type="EMBL" id="CABFNQ020000602">
    <property type="protein sequence ID" value="CAH0020005.1"/>
    <property type="molecule type" value="Genomic_DNA"/>
</dbReference>
<evidence type="ECO:0000313" key="2">
    <source>
        <dbReference type="Proteomes" id="UP000696573"/>
    </source>
</evidence>
<dbReference type="AlphaFoldDB" id="A0A9N9YJ81"/>
<keyword evidence="2" id="KW-1185">Reference proteome</keyword>
<proteinExistence type="predicted"/>
<name>A0A9N9YJ81_9HYPO</name>
<organism evidence="1 2">
    <name type="scientific">Clonostachys rhizophaga</name>
    <dbReference type="NCBI Taxonomy" id="160324"/>
    <lineage>
        <taxon>Eukaryota</taxon>
        <taxon>Fungi</taxon>
        <taxon>Dikarya</taxon>
        <taxon>Ascomycota</taxon>
        <taxon>Pezizomycotina</taxon>
        <taxon>Sordariomycetes</taxon>
        <taxon>Hypocreomycetidae</taxon>
        <taxon>Hypocreales</taxon>
        <taxon>Bionectriaceae</taxon>
        <taxon>Clonostachys</taxon>
    </lineage>
</organism>
<gene>
    <name evidence="1" type="ORF">CRHIZ90672A_00018226</name>
</gene>
<dbReference type="Proteomes" id="UP000696573">
    <property type="component" value="Unassembled WGS sequence"/>
</dbReference>